<dbReference type="InterPro" id="IPR035437">
    <property type="entry name" value="SNase_OB-fold_sf"/>
</dbReference>
<reference evidence="3" key="2">
    <citation type="submission" date="2020-09" db="EMBL/GenBank/DDBJ databases">
        <authorList>
            <person name="Sun Q."/>
            <person name="Zhou Y."/>
        </authorList>
    </citation>
    <scope>NUCLEOTIDE SEQUENCE</scope>
    <source>
        <strain evidence="3">CGMCC 1.15367</strain>
    </source>
</reference>
<evidence type="ECO:0000256" key="1">
    <source>
        <dbReference type="SAM" id="MobiDB-lite"/>
    </source>
</evidence>
<dbReference type="RefSeq" id="WP_188907248.1">
    <property type="nucleotide sequence ID" value="NZ_BMIQ01000001.1"/>
</dbReference>
<keyword evidence="4" id="KW-1185">Reference proteome</keyword>
<sequence>MLDEPSLGRLRERLQRSAATALGLLLIILVFVYLVPRRDEIAAGLQRSRDAAALAAETAPRASEPEPVAETTPPPQDSAPTVAPASDPAPAAPDTASPAPTATAALTPSELRPGDTPEESRSQLLARPVALDTATILVGRGKVTLAGIAPVPLTRRCGESRESWFCGVEARTQFRAWLRARSIRCDVPAGFGERTEAAVSTCDLAGEDLGHWLVANGWAEATENGPYAGLEKDAKAQKLGIWAAGRTVR</sequence>
<accession>A0A917E2V2</accession>
<comment type="caution">
    <text evidence="3">The sequence shown here is derived from an EMBL/GenBank/DDBJ whole genome shotgun (WGS) entry which is preliminary data.</text>
</comment>
<feature type="compositionally biased region" description="Low complexity" evidence="1">
    <location>
        <begin position="78"/>
        <end position="109"/>
    </location>
</feature>
<keyword evidence="2" id="KW-0472">Membrane</keyword>
<evidence type="ECO:0008006" key="5">
    <source>
        <dbReference type="Google" id="ProtNLM"/>
    </source>
</evidence>
<name>A0A917E2V2_9HYPH</name>
<organism evidence="3 4">
    <name type="scientific">Aureimonas endophytica</name>
    <dbReference type="NCBI Taxonomy" id="2027858"/>
    <lineage>
        <taxon>Bacteria</taxon>
        <taxon>Pseudomonadati</taxon>
        <taxon>Pseudomonadota</taxon>
        <taxon>Alphaproteobacteria</taxon>
        <taxon>Hyphomicrobiales</taxon>
        <taxon>Aurantimonadaceae</taxon>
        <taxon>Aureimonas</taxon>
    </lineage>
</organism>
<keyword evidence="2" id="KW-1133">Transmembrane helix</keyword>
<gene>
    <name evidence="3" type="ORF">GCM10011390_11880</name>
</gene>
<dbReference type="SUPFAM" id="SSF50199">
    <property type="entry name" value="Staphylococcal nuclease"/>
    <property type="match status" value="1"/>
</dbReference>
<feature type="transmembrane region" description="Helical" evidence="2">
    <location>
        <begin position="18"/>
        <end position="36"/>
    </location>
</feature>
<dbReference type="EMBL" id="BMIQ01000001">
    <property type="protein sequence ID" value="GGD94730.1"/>
    <property type="molecule type" value="Genomic_DNA"/>
</dbReference>
<proteinExistence type="predicted"/>
<evidence type="ECO:0000256" key="2">
    <source>
        <dbReference type="SAM" id="Phobius"/>
    </source>
</evidence>
<feature type="compositionally biased region" description="Basic and acidic residues" evidence="1">
    <location>
        <begin position="112"/>
        <end position="121"/>
    </location>
</feature>
<feature type="compositionally biased region" description="Low complexity" evidence="1">
    <location>
        <begin position="55"/>
        <end position="71"/>
    </location>
</feature>
<reference evidence="3" key="1">
    <citation type="journal article" date="2014" name="Int. J. Syst. Evol. Microbiol.">
        <title>Complete genome sequence of Corynebacterium casei LMG S-19264T (=DSM 44701T), isolated from a smear-ripened cheese.</title>
        <authorList>
            <consortium name="US DOE Joint Genome Institute (JGI-PGF)"/>
            <person name="Walter F."/>
            <person name="Albersmeier A."/>
            <person name="Kalinowski J."/>
            <person name="Ruckert C."/>
        </authorList>
    </citation>
    <scope>NUCLEOTIDE SEQUENCE</scope>
    <source>
        <strain evidence="3">CGMCC 1.15367</strain>
    </source>
</reference>
<dbReference type="AlphaFoldDB" id="A0A917E2V2"/>
<dbReference type="Gene3D" id="2.40.50.90">
    <property type="match status" value="1"/>
</dbReference>
<dbReference type="Proteomes" id="UP000644699">
    <property type="component" value="Unassembled WGS sequence"/>
</dbReference>
<protein>
    <recommendedName>
        <fullName evidence="5">Endonuclease YncB(Thermonuclease family)</fullName>
    </recommendedName>
</protein>
<feature type="region of interest" description="Disordered" evidence="1">
    <location>
        <begin position="55"/>
        <end position="126"/>
    </location>
</feature>
<evidence type="ECO:0000313" key="3">
    <source>
        <dbReference type="EMBL" id="GGD94730.1"/>
    </source>
</evidence>
<keyword evidence="2" id="KW-0812">Transmembrane</keyword>
<evidence type="ECO:0000313" key="4">
    <source>
        <dbReference type="Proteomes" id="UP000644699"/>
    </source>
</evidence>